<reference evidence="1 2" key="1">
    <citation type="journal article" date="2023" name="Nat. Commun.">
        <title>Origin of minicircular mitochondrial genomes in red algae.</title>
        <authorList>
            <person name="Lee Y."/>
            <person name="Cho C.H."/>
            <person name="Lee Y.M."/>
            <person name="Park S.I."/>
            <person name="Yang J.H."/>
            <person name="West J.A."/>
            <person name="Bhattacharya D."/>
            <person name="Yoon H.S."/>
        </authorList>
    </citation>
    <scope>NUCLEOTIDE SEQUENCE [LARGE SCALE GENOMIC DNA]</scope>
    <source>
        <strain evidence="1 2">CCMP1338</strain>
        <tissue evidence="1">Whole cell</tissue>
    </source>
</reference>
<evidence type="ECO:0000313" key="1">
    <source>
        <dbReference type="EMBL" id="KAJ8907123.1"/>
    </source>
</evidence>
<keyword evidence="2" id="KW-1185">Reference proteome</keyword>
<proteinExistence type="predicted"/>
<organism evidence="1 2">
    <name type="scientific">Rhodosorus marinus</name>
    <dbReference type="NCBI Taxonomy" id="101924"/>
    <lineage>
        <taxon>Eukaryota</taxon>
        <taxon>Rhodophyta</taxon>
        <taxon>Stylonematophyceae</taxon>
        <taxon>Stylonematales</taxon>
        <taxon>Stylonemataceae</taxon>
        <taxon>Rhodosorus</taxon>
    </lineage>
</organism>
<sequence>MVNPEERANIENPEALNMLNAFKPVLKTHKKRTMTNRRSPQILEEQLTGSVGRTRLSVVVDQALRMEQAVASMVGDFMAKNIIEN</sequence>
<name>A0AAV8UZU7_9RHOD</name>
<dbReference type="AlphaFoldDB" id="A0AAV8UZU7"/>
<comment type="caution">
    <text evidence="1">The sequence shown here is derived from an EMBL/GenBank/DDBJ whole genome shotgun (WGS) entry which is preliminary data.</text>
</comment>
<gene>
    <name evidence="1" type="ORF">NDN08_003605</name>
</gene>
<protein>
    <submittedName>
        <fullName evidence="1">Uncharacterized protein</fullName>
    </submittedName>
</protein>
<accession>A0AAV8UZU7</accession>
<dbReference type="Proteomes" id="UP001157974">
    <property type="component" value="Unassembled WGS sequence"/>
</dbReference>
<dbReference type="EMBL" id="JAMWBK010000003">
    <property type="protein sequence ID" value="KAJ8907123.1"/>
    <property type="molecule type" value="Genomic_DNA"/>
</dbReference>
<evidence type="ECO:0000313" key="2">
    <source>
        <dbReference type="Proteomes" id="UP001157974"/>
    </source>
</evidence>